<feature type="transmembrane region" description="Helical" evidence="9">
    <location>
        <begin position="260"/>
        <end position="282"/>
    </location>
</feature>
<protein>
    <recommendedName>
        <fullName evidence="10">Phosphate transport system permease protein</fullName>
    </recommendedName>
</protein>
<dbReference type="PANTHER" id="PTHR30425:SF1">
    <property type="entry name" value="PHOSPHATE TRANSPORT SYSTEM PERMEASE PROTEIN PSTC"/>
    <property type="match status" value="1"/>
</dbReference>
<evidence type="ECO:0000256" key="6">
    <source>
        <dbReference type="ARBA" id="ARBA00022692"/>
    </source>
</evidence>
<keyword evidence="4 10" id="KW-1003">Cell membrane</keyword>
<feature type="transmembrane region" description="Helical" evidence="9">
    <location>
        <begin position="12"/>
        <end position="32"/>
    </location>
</feature>
<dbReference type="PANTHER" id="PTHR30425">
    <property type="entry name" value="PHOSPHATE TRANSPORT SYSTEM PERMEASE PROTEIN PST"/>
    <property type="match status" value="1"/>
</dbReference>
<sequence length="288" mass="30827">MLSDRKDIMLKWCGLLCAAGSVLVLLSVYMFIAGESLPLWRELGMSLLFGGEWQPLDNPPRFGLLIMLVSTLWSALGAMVIAAPLGICCGIFLAEYAPGWLSAVIRTVLYILTGIPSVVYGFLGASVIVPWYERVFGVPSGESLFCASLVLAVMVVPYIVSGTYAAFRSIPAAYREAGYVLGVSQLYITAKVLAPLAGRNMVSAVTLAFGRAAGETMAVLMLAGNTLILPLSWFSKGEPLSALIALEIGTATVGSPQYQALFAAGVVLLFFVSSINFSMYYFNSRGRN</sequence>
<dbReference type="GO" id="GO:0005886">
    <property type="term" value="C:plasma membrane"/>
    <property type="evidence" value="ECO:0007669"/>
    <property type="project" value="UniProtKB-SubCell"/>
</dbReference>
<evidence type="ECO:0000256" key="5">
    <source>
        <dbReference type="ARBA" id="ARBA00022592"/>
    </source>
</evidence>
<comment type="subcellular location">
    <subcellularLocation>
        <location evidence="1 9">Cell membrane</location>
        <topology evidence="1 9">Multi-pass membrane protein</topology>
    </subcellularLocation>
</comment>
<evidence type="ECO:0000256" key="10">
    <source>
        <dbReference type="RuleBase" id="RU363054"/>
    </source>
</evidence>
<evidence type="ECO:0000256" key="2">
    <source>
        <dbReference type="ARBA" id="ARBA00007069"/>
    </source>
</evidence>
<dbReference type="Pfam" id="PF00528">
    <property type="entry name" value="BPD_transp_1"/>
    <property type="match status" value="1"/>
</dbReference>
<feature type="transmembrane region" description="Helical" evidence="9">
    <location>
        <begin position="63"/>
        <end position="96"/>
    </location>
</feature>
<dbReference type="AlphaFoldDB" id="A0A212M070"/>
<dbReference type="EMBL" id="FMJE01000007">
    <property type="protein sequence ID" value="SCM83161.1"/>
    <property type="molecule type" value="Genomic_DNA"/>
</dbReference>
<dbReference type="PROSITE" id="PS50928">
    <property type="entry name" value="ABC_TM1"/>
    <property type="match status" value="1"/>
</dbReference>
<dbReference type="InterPro" id="IPR035906">
    <property type="entry name" value="MetI-like_sf"/>
</dbReference>
<dbReference type="Gene3D" id="1.10.3720.10">
    <property type="entry name" value="MetI-like"/>
    <property type="match status" value="1"/>
</dbReference>
<evidence type="ECO:0000256" key="7">
    <source>
        <dbReference type="ARBA" id="ARBA00022989"/>
    </source>
</evidence>
<dbReference type="CDD" id="cd06261">
    <property type="entry name" value="TM_PBP2"/>
    <property type="match status" value="1"/>
</dbReference>
<gene>
    <name evidence="12" type="ORF">KL86SPO_70019</name>
</gene>
<evidence type="ECO:0000256" key="4">
    <source>
        <dbReference type="ARBA" id="ARBA00022475"/>
    </source>
</evidence>
<evidence type="ECO:0000256" key="8">
    <source>
        <dbReference type="ARBA" id="ARBA00023136"/>
    </source>
</evidence>
<keyword evidence="3 9" id="KW-0813">Transport</keyword>
<name>A0A212M070_9FIRM</name>
<reference evidence="12" key="1">
    <citation type="submission" date="2016-08" db="EMBL/GenBank/DDBJ databases">
        <authorList>
            <person name="Seilhamer J.J."/>
        </authorList>
    </citation>
    <scope>NUCLEOTIDE SEQUENCE</scope>
    <source>
        <strain evidence="12">86</strain>
    </source>
</reference>
<evidence type="ECO:0000313" key="12">
    <source>
        <dbReference type="EMBL" id="SCM83161.1"/>
    </source>
</evidence>
<keyword evidence="8 9" id="KW-0472">Membrane</keyword>
<comment type="function">
    <text evidence="10">Part of the binding-protein-dependent transport system for phosphate; probably responsible for the translocation of the substrate across the membrane.</text>
</comment>
<dbReference type="InterPro" id="IPR000515">
    <property type="entry name" value="MetI-like"/>
</dbReference>
<dbReference type="NCBIfam" id="TIGR02138">
    <property type="entry name" value="phosphate_pstC"/>
    <property type="match status" value="1"/>
</dbReference>
<proteinExistence type="inferred from homology"/>
<dbReference type="SUPFAM" id="SSF161098">
    <property type="entry name" value="MetI-like"/>
    <property type="match status" value="1"/>
</dbReference>
<dbReference type="InterPro" id="IPR051124">
    <property type="entry name" value="Phosphate_Transport_Permease"/>
</dbReference>
<feature type="domain" description="ABC transmembrane type-1" evidence="11">
    <location>
        <begin position="68"/>
        <end position="279"/>
    </location>
</feature>
<evidence type="ECO:0000256" key="9">
    <source>
        <dbReference type="RuleBase" id="RU363032"/>
    </source>
</evidence>
<keyword evidence="7 9" id="KW-1133">Transmembrane helix</keyword>
<feature type="transmembrane region" description="Helical" evidence="9">
    <location>
        <begin position="144"/>
        <end position="167"/>
    </location>
</feature>
<dbReference type="InterPro" id="IPR011864">
    <property type="entry name" value="Phosphate_PstC"/>
</dbReference>
<dbReference type="RefSeq" id="WP_075758020.1">
    <property type="nucleotide sequence ID" value="NZ_LT608335.1"/>
</dbReference>
<accession>A0A212M070</accession>
<evidence type="ECO:0000256" key="3">
    <source>
        <dbReference type="ARBA" id="ARBA00022448"/>
    </source>
</evidence>
<dbReference type="GO" id="GO:0005315">
    <property type="term" value="F:phosphate transmembrane transporter activity"/>
    <property type="evidence" value="ECO:0007669"/>
    <property type="project" value="InterPro"/>
</dbReference>
<keyword evidence="5 10" id="KW-0592">Phosphate transport</keyword>
<evidence type="ECO:0000259" key="11">
    <source>
        <dbReference type="PROSITE" id="PS50928"/>
    </source>
</evidence>
<keyword evidence="6 9" id="KW-0812">Transmembrane</keyword>
<feature type="transmembrane region" description="Helical" evidence="9">
    <location>
        <begin position="217"/>
        <end position="234"/>
    </location>
</feature>
<evidence type="ECO:0000256" key="1">
    <source>
        <dbReference type="ARBA" id="ARBA00004651"/>
    </source>
</evidence>
<organism evidence="12">
    <name type="scientific">uncultured Sporomusa sp</name>
    <dbReference type="NCBI Taxonomy" id="307249"/>
    <lineage>
        <taxon>Bacteria</taxon>
        <taxon>Bacillati</taxon>
        <taxon>Bacillota</taxon>
        <taxon>Negativicutes</taxon>
        <taxon>Selenomonadales</taxon>
        <taxon>Sporomusaceae</taxon>
        <taxon>Sporomusa</taxon>
        <taxon>environmental samples</taxon>
    </lineage>
</organism>
<dbReference type="GO" id="GO:0006817">
    <property type="term" value="P:phosphate ion transport"/>
    <property type="evidence" value="ECO:0007669"/>
    <property type="project" value="UniProtKB-KW"/>
</dbReference>
<comment type="similarity">
    <text evidence="2 10">Belongs to the binding-protein-dependent transport system permease family. CysTW subfamily.</text>
</comment>
<feature type="transmembrane region" description="Helical" evidence="9">
    <location>
        <begin position="108"/>
        <end position="132"/>
    </location>
</feature>